<dbReference type="Proteomes" id="UP000193920">
    <property type="component" value="Unassembled WGS sequence"/>
</dbReference>
<comment type="caution">
    <text evidence="2">The sequence shown here is derived from an EMBL/GenBank/DDBJ whole genome shotgun (WGS) entry which is preliminary data.</text>
</comment>
<evidence type="ECO:0000256" key="1">
    <source>
        <dbReference type="SAM" id="Phobius"/>
    </source>
</evidence>
<dbReference type="EMBL" id="MCOG01000059">
    <property type="protein sequence ID" value="ORY61821.1"/>
    <property type="molecule type" value="Genomic_DNA"/>
</dbReference>
<protein>
    <submittedName>
        <fullName evidence="2">Uncharacterized protein</fullName>
    </submittedName>
</protein>
<keyword evidence="3" id="KW-1185">Reference proteome</keyword>
<gene>
    <name evidence="2" type="ORF">LY90DRAFT_237804</name>
</gene>
<name>A0A1Y2DRC1_9FUNG</name>
<proteinExistence type="predicted"/>
<keyword evidence="1" id="KW-0472">Membrane</keyword>
<feature type="transmembrane region" description="Helical" evidence="1">
    <location>
        <begin position="17"/>
        <end position="36"/>
    </location>
</feature>
<keyword evidence="1" id="KW-0812">Transmembrane</keyword>
<keyword evidence="1" id="KW-1133">Transmembrane helix</keyword>
<evidence type="ECO:0000313" key="2">
    <source>
        <dbReference type="EMBL" id="ORY61821.1"/>
    </source>
</evidence>
<sequence>MIFIIIIYFSYCNKRTIIILFLISNIIYFYTSFFLFNKNFIFQFLLFIQEYLFKGKKLYYNFYS</sequence>
<accession>A0A1Y2DRC1</accession>
<evidence type="ECO:0000313" key="3">
    <source>
        <dbReference type="Proteomes" id="UP000193920"/>
    </source>
</evidence>
<dbReference type="AlphaFoldDB" id="A0A1Y2DRC1"/>
<organism evidence="2 3">
    <name type="scientific">Neocallimastix californiae</name>
    <dbReference type="NCBI Taxonomy" id="1754190"/>
    <lineage>
        <taxon>Eukaryota</taxon>
        <taxon>Fungi</taxon>
        <taxon>Fungi incertae sedis</taxon>
        <taxon>Chytridiomycota</taxon>
        <taxon>Chytridiomycota incertae sedis</taxon>
        <taxon>Neocallimastigomycetes</taxon>
        <taxon>Neocallimastigales</taxon>
        <taxon>Neocallimastigaceae</taxon>
        <taxon>Neocallimastix</taxon>
    </lineage>
</organism>
<reference evidence="2 3" key="1">
    <citation type="submission" date="2016-08" db="EMBL/GenBank/DDBJ databases">
        <title>A Parts List for Fungal Cellulosomes Revealed by Comparative Genomics.</title>
        <authorList>
            <consortium name="DOE Joint Genome Institute"/>
            <person name="Haitjema C.H."/>
            <person name="Gilmore S.P."/>
            <person name="Henske J.K."/>
            <person name="Solomon K.V."/>
            <person name="De Groot R."/>
            <person name="Kuo A."/>
            <person name="Mondo S.J."/>
            <person name="Salamov A.A."/>
            <person name="Labutti K."/>
            <person name="Zhao Z."/>
            <person name="Chiniquy J."/>
            <person name="Barry K."/>
            <person name="Brewer H.M."/>
            <person name="Purvine S.O."/>
            <person name="Wright A.T."/>
            <person name="Boxma B."/>
            <person name="Van Alen T."/>
            <person name="Hackstein J.H."/>
            <person name="Baker S.E."/>
            <person name="Grigoriev I.V."/>
            <person name="O'Malley M.A."/>
        </authorList>
    </citation>
    <scope>NUCLEOTIDE SEQUENCE [LARGE SCALE GENOMIC DNA]</scope>
    <source>
        <strain evidence="2 3">G1</strain>
    </source>
</reference>